<comment type="caution">
    <text evidence="2">The sequence shown here is derived from an EMBL/GenBank/DDBJ whole genome shotgun (WGS) entry which is preliminary data.</text>
</comment>
<keyword evidence="3" id="KW-1185">Reference proteome</keyword>
<dbReference type="EMBL" id="JBHLXP010000001">
    <property type="protein sequence ID" value="MFC0047905.1"/>
    <property type="molecule type" value="Genomic_DNA"/>
</dbReference>
<keyword evidence="1" id="KW-0812">Transmembrane</keyword>
<feature type="transmembrane region" description="Helical" evidence="1">
    <location>
        <begin position="214"/>
        <end position="235"/>
    </location>
</feature>
<organism evidence="2 3">
    <name type="scientific">Rheinheimera tilapiae</name>
    <dbReference type="NCBI Taxonomy" id="875043"/>
    <lineage>
        <taxon>Bacteria</taxon>
        <taxon>Pseudomonadati</taxon>
        <taxon>Pseudomonadota</taxon>
        <taxon>Gammaproteobacteria</taxon>
        <taxon>Chromatiales</taxon>
        <taxon>Chromatiaceae</taxon>
        <taxon>Rheinheimera</taxon>
    </lineage>
</organism>
<keyword evidence="1" id="KW-1133">Transmembrane helix</keyword>
<dbReference type="InterPro" id="IPR025495">
    <property type="entry name" value="DUF4386"/>
</dbReference>
<feature type="transmembrane region" description="Helical" evidence="1">
    <location>
        <begin position="181"/>
        <end position="202"/>
    </location>
</feature>
<dbReference type="RefSeq" id="WP_377241578.1">
    <property type="nucleotide sequence ID" value="NZ_JBHLXP010000001.1"/>
</dbReference>
<proteinExistence type="predicted"/>
<reference evidence="2 3" key="1">
    <citation type="submission" date="2024-09" db="EMBL/GenBank/DDBJ databases">
        <authorList>
            <person name="Sun Q."/>
            <person name="Mori K."/>
        </authorList>
    </citation>
    <scope>NUCLEOTIDE SEQUENCE [LARGE SCALE GENOMIC DNA]</scope>
    <source>
        <strain evidence="2 3">KCTC 23315</strain>
    </source>
</reference>
<name>A0ABV6BEH7_9GAMM</name>
<protein>
    <submittedName>
        <fullName evidence="2">DUF4386 family protein</fullName>
    </submittedName>
</protein>
<sequence>MIQNPAANEAISVTPAMPATSALTQGRLVGFGMLVSFALGMYSNFQLQSDLFSNGGFMVQAGQQPSLVGIIVVLGLITGLISLAIAATFRQRMAAQMPVLSLCYLLLVTAGFAMSQVEHTVLLAMRPASEAFQTAGPEAAASFEVVRELLGGLRNGIHFPDKLVGGLSVFVLFFLLKRARLIPAALALAGMIAAACQMSTILRELFGYDIIYALLAPLALVYPATGIWLLIKGFAAKESTSSMR</sequence>
<evidence type="ECO:0000313" key="3">
    <source>
        <dbReference type="Proteomes" id="UP001589813"/>
    </source>
</evidence>
<feature type="transmembrane region" description="Helical" evidence="1">
    <location>
        <begin position="67"/>
        <end position="87"/>
    </location>
</feature>
<feature type="transmembrane region" description="Helical" evidence="1">
    <location>
        <begin position="99"/>
        <end position="117"/>
    </location>
</feature>
<dbReference type="Pfam" id="PF14329">
    <property type="entry name" value="DUF4386"/>
    <property type="match status" value="1"/>
</dbReference>
<evidence type="ECO:0000256" key="1">
    <source>
        <dbReference type="SAM" id="Phobius"/>
    </source>
</evidence>
<feature type="transmembrane region" description="Helical" evidence="1">
    <location>
        <begin position="157"/>
        <end position="176"/>
    </location>
</feature>
<feature type="transmembrane region" description="Helical" evidence="1">
    <location>
        <begin position="28"/>
        <end position="47"/>
    </location>
</feature>
<evidence type="ECO:0000313" key="2">
    <source>
        <dbReference type="EMBL" id="MFC0047905.1"/>
    </source>
</evidence>
<keyword evidence="1" id="KW-0472">Membrane</keyword>
<accession>A0ABV6BEH7</accession>
<gene>
    <name evidence="2" type="ORF">ACFFJP_06360</name>
</gene>
<dbReference type="Proteomes" id="UP001589813">
    <property type="component" value="Unassembled WGS sequence"/>
</dbReference>